<keyword evidence="2" id="KW-1185">Reference proteome</keyword>
<sequence length="106" mass="11496">MSITYANGFHHYKANTHHSPLGLGTILIANHPHSWAPSPHHQTAVFHAIHTIDTTTVLEPTATPMPIATSLGPITRFITIHTTTGTNIHTNAQPHHWAPSPSTHAT</sequence>
<proteinExistence type="predicted"/>
<dbReference type="AlphaFoldDB" id="A0AAE1UGB3"/>
<evidence type="ECO:0000313" key="1">
    <source>
        <dbReference type="EMBL" id="KAK4319191.1"/>
    </source>
</evidence>
<dbReference type="Proteomes" id="UP001292094">
    <property type="component" value="Unassembled WGS sequence"/>
</dbReference>
<evidence type="ECO:0000313" key="2">
    <source>
        <dbReference type="Proteomes" id="UP001292094"/>
    </source>
</evidence>
<comment type="caution">
    <text evidence="1">The sequence shown here is derived from an EMBL/GenBank/DDBJ whole genome shotgun (WGS) entry which is preliminary data.</text>
</comment>
<reference evidence="1" key="1">
    <citation type="submission" date="2023-11" db="EMBL/GenBank/DDBJ databases">
        <title>Genome assemblies of two species of porcelain crab, Petrolisthes cinctipes and Petrolisthes manimaculis (Anomura: Porcellanidae).</title>
        <authorList>
            <person name="Angst P."/>
        </authorList>
    </citation>
    <scope>NUCLEOTIDE SEQUENCE</scope>
    <source>
        <strain evidence="1">PB745_02</strain>
        <tissue evidence="1">Gill</tissue>
    </source>
</reference>
<gene>
    <name evidence="1" type="ORF">Pmani_009859</name>
</gene>
<accession>A0AAE1UGB3</accession>
<organism evidence="1 2">
    <name type="scientific">Petrolisthes manimaculis</name>
    <dbReference type="NCBI Taxonomy" id="1843537"/>
    <lineage>
        <taxon>Eukaryota</taxon>
        <taxon>Metazoa</taxon>
        <taxon>Ecdysozoa</taxon>
        <taxon>Arthropoda</taxon>
        <taxon>Crustacea</taxon>
        <taxon>Multicrustacea</taxon>
        <taxon>Malacostraca</taxon>
        <taxon>Eumalacostraca</taxon>
        <taxon>Eucarida</taxon>
        <taxon>Decapoda</taxon>
        <taxon>Pleocyemata</taxon>
        <taxon>Anomura</taxon>
        <taxon>Galatheoidea</taxon>
        <taxon>Porcellanidae</taxon>
        <taxon>Petrolisthes</taxon>
    </lineage>
</organism>
<dbReference type="EMBL" id="JAWZYT010000774">
    <property type="protein sequence ID" value="KAK4319191.1"/>
    <property type="molecule type" value="Genomic_DNA"/>
</dbReference>
<name>A0AAE1UGB3_9EUCA</name>
<protein>
    <submittedName>
        <fullName evidence="1">Uncharacterized protein</fullName>
    </submittedName>
</protein>